<dbReference type="InParanoid" id="I7M7X3"/>
<dbReference type="OrthoDB" id="10035969at2759"/>
<dbReference type="AlphaFoldDB" id="I7M7X3"/>
<dbReference type="GeneID" id="7846250"/>
<proteinExistence type="predicted"/>
<sequence>MKIALSYVRTNTQTDCQQLLAQQSFVSSRSECLINQGSPNNLNNNDQEFANNLKGLQNNNCIGAKQIICKSKTEYVLSTDNCKSDTIFVIQKSSSKLIQKIYLQINFLIESKEIVAATSTYTVNSQSFPPSGQFLQWCDNASQFYYHLTEIKADINSNNLNIQFKAYEGSKSYNTIVYGFVLAIAYCPDFCDQCDNSGCTKCSSGYNLSNGICNGCDDTCLTCSGPGKNQCITCKNNYYISDKNNYCVSSCDSNQYIDSTSPQKYCRSCMSNCQACTYSNNCQACYISYYYTGSQCAPCDNTCYSCSGPGKNQCTKCQNNYYISEKLNNYCDPNCDINQAQFIDSSNPNQKYCRKCITNCKNCINNTSCTTCIDSYYPSGSSCAPCDNTCYSCSGPGKNQCTKCQNNYYISEKLNNYCDPNCDLTQGQFIDSSNPNQKYCRKCINNCNNCTNNTSCTKCIDSYYISGNTCAPCDNTCYSCTGPGKNQCTKCQNNYYISEKLNNYCDPNCDLNQGQFVDQSNPDQKYCKKCISNCKNCNNNTSCTKCIDNYYLSGNTCAPCDNTCYSCTGPGKNQCTKCQNNYYISEKLNNYCEPNCDLDQGQFVDQSNPDQKYCKKCITNCKNCINNTSCTTCIDNYYVSGNTCSPCDNSCKQCSGPGVNQCIICRQSAYLIQPDNNNTCVQSCDQDNGYYIDKLTNPLQWYCRKCLSSCKTCLNGNSCSTCFDQNFLNSSNQCQPCDSTCQTCNGPQNTNCMICKSGLHMQLSTSLCVQSCDSNEFLNALSQCQKCDNSCKTCDGSSSSNCKSCYSNYYLYNKSCVPVCPNGYSLNTNTLACEPCQDKLSCNNCYNTCQLCTLGQIQSQKCNTCYSETRRLDSNNNCVCLNPKDQRNLFYQCSYQNIAVLYASLSESTPKLIIDFGSPLKQIVSSPNQLCKQVFEDQTFALLGSDCTCQITDNQIIVSLTNSSSIMENNLLNFKSDILQFQDYNVFIDTFYRNIVFQNKTDNPILQFQNNFIENTCNPVIISLSELKNDAGRGFFNITWSIEEITGITREDQIQSLNQIMKTASSNLNRTLIIEPSNLPPNQNITIKFSFLLKVNKTGQQTFKIFYRKEKIIRIHYQQSIYPPIYRYCIYI</sequence>
<dbReference type="PANTHER" id="PTHR15332">
    <property type="entry name" value="PROPROTEIN CONVERTASE SUBTILISIN_KEXIN TYPE 5-LIKE"/>
    <property type="match status" value="1"/>
</dbReference>
<dbReference type="KEGG" id="tet:TTHERM_00129550"/>
<dbReference type="SUPFAM" id="SSF57184">
    <property type="entry name" value="Growth factor receptor domain"/>
    <property type="match status" value="5"/>
</dbReference>
<dbReference type="eggNOG" id="KOG3525">
    <property type="taxonomic scope" value="Eukaryota"/>
</dbReference>
<name>I7M7X3_TETTS</name>
<protein>
    <submittedName>
        <fullName evidence="1">Surface protein</fullName>
    </submittedName>
</protein>
<dbReference type="Gene3D" id="2.10.220.10">
    <property type="entry name" value="Hormone Receptor, Insulin-like Growth Factor Receptor 1, Chain A, domain 2"/>
    <property type="match status" value="7"/>
</dbReference>
<dbReference type="Pfam" id="PF03302">
    <property type="entry name" value="VSP"/>
    <property type="match status" value="2"/>
</dbReference>
<dbReference type="InterPro" id="IPR005127">
    <property type="entry name" value="Giardia_VSP"/>
</dbReference>
<dbReference type="CDD" id="cd00064">
    <property type="entry name" value="FU"/>
    <property type="match status" value="3"/>
</dbReference>
<evidence type="ECO:0000313" key="2">
    <source>
        <dbReference type="Proteomes" id="UP000009168"/>
    </source>
</evidence>
<dbReference type="InterPro" id="IPR009030">
    <property type="entry name" value="Growth_fac_rcpt_cys_sf"/>
</dbReference>
<reference evidence="2" key="1">
    <citation type="journal article" date="2006" name="PLoS Biol.">
        <title>Macronuclear genome sequence of the ciliate Tetrahymena thermophila, a model eukaryote.</title>
        <authorList>
            <person name="Eisen J.A."/>
            <person name="Coyne R.S."/>
            <person name="Wu M."/>
            <person name="Wu D."/>
            <person name="Thiagarajan M."/>
            <person name="Wortman J.R."/>
            <person name="Badger J.H."/>
            <person name="Ren Q."/>
            <person name="Amedeo P."/>
            <person name="Jones K.M."/>
            <person name="Tallon L.J."/>
            <person name="Delcher A.L."/>
            <person name="Salzberg S.L."/>
            <person name="Silva J.C."/>
            <person name="Haas B.J."/>
            <person name="Majoros W.H."/>
            <person name="Farzad M."/>
            <person name="Carlton J.M."/>
            <person name="Smith R.K. Jr."/>
            <person name="Garg J."/>
            <person name="Pearlman R.E."/>
            <person name="Karrer K.M."/>
            <person name="Sun L."/>
            <person name="Manning G."/>
            <person name="Elde N.C."/>
            <person name="Turkewitz A.P."/>
            <person name="Asai D.J."/>
            <person name="Wilkes D.E."/>
            <person name="Wang Y."/>
            <person name="Cai H."/>
            <person name="Collins K."/>
            <person name="Stewart B.A."/>
            <person name="Lee S.R."/>
            <person name="Wilamowska K."/>
            <person name="Weinberg Z."/>
            <person name="Ruzzo W.L."/>
            <person name="Wloga D."/>
            <person name="Gaertig J."/>
            <person name="Frankel J."/>
            <person name="Tsao C.-C."/>
            <person name="Gorovsky M.A."/>
            <person name="Keeling P.J."/>
            <person name="Waller R.F."/>
            <person name="Patron N.J."/>
            <person name="Cherry J.M."/>
            <person name="Stover N.A."/>
            <person name="Krieger C.J."/>
            <person name="del Toro C."/>
            <person name="Ryder H.F."/>
            <person name="Williamson S.C."/>
            <person name="Barbeau R.A."/>
            <person name="Hamilton E.P."/>
            <person name="Orias E."/>
        </authorList>
    </citation>
    <scope>NUCLEOTIDE SEQUENCE [LARGE SCALE GENOMIC DNA]</scope>
    <source>
        <strain evidence="2">SB210</strain>
    </source>
</reference>
<evidence type="ECO:0000313" key="1">
    <source>
        <dbReference type="EMBL" id="EAR96178.2"/>
    </source>
</evidence>
<dbReference type="EMBL" id="GG662699">
    <property type="protein sequence ID" value="EAR96178.2"/>
    <property type="molecule type" value="Genomic_DNA"/>
</dbReference>
<keyword evidence="2" id="KW-1185">Reference proteome</keyword>
<accession>I7M7X3</accession>
<dbReference type="InterPro" id="IPR006212">
    <property type="entry name" value="Furin_repeat"/>
</dbReference>
<dbReference type="PANTHER" id="PTHR15332:SF175">
    <property type="entry name" value="PROPROTEIN CONVERTASE SUBTILISIN_KEXIN TYPE 5-LIKE"/>
    <property type="match status" value="1"/>
</dbReference>
<dbReference type="Proteomes" id="UP000009168">
    <property type="component" value="Unassembled WGS sequence"/>
</dbReference>
<organism evidence="1 2">
    <name type="scientific">Tetrahymena thermophila (strain SB210)</name>
    <dbReference type="NCBI Taxonomy" id="312017"/>
    <lineage>
        <taxon>Eukaryota</taxon>
        <taxon>Sar</taxon>
        <taxon>Alveolata</taxon>
        <taxon>Ciliophora</taxon>
        <taxon>Intramacronucleata</taxon>
        <taxon>Oligohymenophorea</taxon>
        <taxon>Hymenostomatida</taxon>
        <taxon>Tetrahymenina</taxon>
        <taxon>Tetrahymenidae</taxon>
        <taxon>Tetrahymena</taxon>
    </lineage>
</organism>
<gene>
    <name evidence="1" type="ORF">TTHERM_00129550</name>
</gene>
<dbReference type="SMART" id="SM00261">
    <property type="entry name" value="FU"/>
    <property type="match status" value="9"/>
</dbReference>
<dbReference type="RefSeq" id="XP_001016423.2">
    <property type="nucleotide sequence ID" value="XM_001016423.2"/>
</dbReference>